<dbReference type="Pfam" id="PF07690">
    <property type="entry name" value="MFS_1"/>
    <property type="match status" value="1"/>
</dbReference>
<evidence type="ECO:0000256" key="6">
    <source>
        <dbReference type="ARBA" id="ARBA00023136"/>
    </source>
</evidence>
<dbReference type="InterPro" id="IPR005829">
    <property type="entry name" value="Sugar_transporter_CS"/>
</dbReference>
<keyword evidence="11" id="KW-1185">Reference proteome</keyword>
<sequence>MATSSEVEVDATPTGGGKADTGKWGVREWGLLVSVCAAFFLDALDNIMVGIAVPPIQADLGMSTESVQWVVSSYVLGFGGFLLLGGRMADLLGRRRMFLMGVAVFAVGSLVGGLTSEGLVVIIARFVMGIGAAFTAPAGLSIIITNFREGPQRNRAVGIYTACGAVGYSTGVIVGGALTEISWRWTFLLPVVVAVVAFAGAVVLVPRDARREAGGGTFDVTGAVSITAAMLLFVFSIVEAPNAGWTSARTLGTLAAAIVLLVLFVAVERRAAQPLLRLGLLRNRALVGASLVAAAILGTYMSFQFIGGLYLQSLRGWSPMEMALAFLPIGLLIMTIAPRAGKLIARFGLHWMIFAGFVAYTASYLLFLRIDETSSYLWVILPSIVLIGIAFPFSFPAANVQATNGVDESEQGLAAGVLQTGYQVGAAIVLAVVTATMAADGHGGESSATLSGYHSGLYVVTAVSALTMVLTLVAAVRATRRRRAEAARTGS</sequence>
<evidence type="ECO:0000256" key="5">
    <source>
        <dbReference type="ARBA" id="ARBA00022989"/>
    </source>
</evidence>
<dbReference type="CDD" id="cd17321">
    <property type="entry name" value="MFS_MMR_MDR_like"/>
    <property type="match status" value="1"/>
</dbReference>
<dbReference type="Proteomes" id="UP001501147">
    <property type="component" value="Unassembled WGS sequence"/>
</dbReference>
<dbReference type="InterPro" id="IPR011701">
    <property type="entry name" value="MFS"/>
</dbReference>
<gene>
    <name evidence="10" type="ORF">GCM10023329_52140</name>
</gene>
<feature type="transmembrane region" description="Helical" evidence="8">
    <location>
        <begin position="122"/>
        <end position="145"/>
    </location>
</feature>
<feature type="transmembrane region" description="Helical" evidence="8">
    <location>
        <begin position="349"/>
        <end position="370"/>
    </location>
</feature>
<feature type="transmembrane region" description="Helical" evidence="8">
    <location>
        <begin position="66"/>
        <end position="85"/>
    </location>
</feature>
<dbReference type="Gene3D" id="1.20.1720.10">
    <property type="entry name" value="Multidrug resistance protein D"/>
    <property type="match status" value="1"/>
</dbReference>
<evidence type="ECO:0000256" key="7">
    <source>
        <dbReference type="ARBA" id="ARBA00023251"/>
    </source>
</evidence>
<evidence type="ECO:0000256" key="2">
    <source>
        <dbReference type="ARBA" id="ARBA00022448"/>
    </source>
</evidence>
<protein>
    <submittedName>
        <fullName evidence="10">MFS transporter</fullName>
    </submittedName>
</protein>
<dbReference type="PANTHER" id="PTHR42718">
    <property type="entry name" value="MAJOR FACILITATOR SUPERFAMILY MULTIDRUG TRANSPORTER MFSC"/>
    <property type="match status" value="1"/>
</dbReference>
<keyword evidence="6 8" id="KW-0472">Membrane</keyword>
<feature type="transmembrane region" description="Helical" evidence="8">
    <location>
        <begin position="412"/>
        <end position="437"/>
    </location>
</feature>
<keyword evidence="3" id="KW-1003">Cell membrane</keyword>
<feature type="transmembrane region" description="Helical" evidence="8">
    <location>
        <begin position="185"/>
        <end position="205"/>
    </location>
</feature>
<dbReference type="SUPFAM" id="SSF103473">
    <property type="entry name" value="MFS general substrate transporter"/>
    <property type="match status" value="1"/>
</dbReference>
<accession>A0ABP9BC08</accession>
<feature type="transmembrane region" description="Helical" evidence="8">
    <location>
        <begin position="157"/>
        <end position="179"/>
    </location>
</feature>
<evidence type="ECO:0000256" key="1">
    <source>
        <dbReference type="ARBA" id="ARBA00004651"/>
    </source>
</evidence>
<keyword evidence="5 8" id="KW-1133">Transmembrane helix</keyword>
<evidence type="ECO:0000256" key="8">
    <source>
        <dbReference type="SAM" id="Phobius"/>
    </source>
</evidence>
<feature type="transmembrane region" description="Helical" evidence="8">
    <location>
        <begin position="31"/>
        <end position="54"/>
    </location>
</feature>
<evidence type="ECO:0000256" key="3">
    <source>
        <dbReference type="ARBA" id="ARBA00022475"/>
    </source>
</evidence>
<feature type="transmembrane region" description="Helical" evidence="8">
    <location>
        <begin position="217"/>
        <end position="238"/>
    </location>
</feature>
<dbReference type="InterPro" id="IPR036259">
    <property type="entry name" value="MFS_trans_sf"/>
</dbReference>
<evidence type="ECO:0000313" key="11">
    <source>
        <dbReference type="Proteomes" id="UP001501147"/>
    </source>
</evidence>
<evidence type="ECO:0000313" key="10">
    <source>
        <dbReference type="EMBL" id="GAA4793391.1"/>
    </source>
</evidence>
<dbReference type="PROSITE" id="PS00216">
    <property type="entry name" value="SUGAR_TRANSPORT_1"/>
    <property type="match status" value="1"/>
</dbReference>
<dbReference type="Gene3D" id="1.20.1250.20">
    <property type="entry name" value="MFS general substrate transporter like domains"/>
    <property type="match status" value="1"/>
</dbReference>
<feature type="transmembrane region" description="Helical" evidence="8">
    <location>
        <begin position="97"/>
        <end position="116"/>
    </location>
</feature>
<dbReference type="InterPro" id="IPR020846">
    <property type="entry name" value="MFS_dom"/>
</dbReference>
<reference evidence="11" key="1">
    <citation type="journal article" date="2019" name="Int. J. Syst. Evol. Microbiol.">
        <title>The Global Catalogue of Microorganisms (GCM) 10K type strain sequencing project: providing services to taxonomists for standard genome sequencing and annotation.</title>
        <authorList>
            <consortium name="The Broad Institute Genomics Platform"/>
            <consortium name="The Broad Institute Genome Sequencing Center for Infectious Disease"/>
            <person name="Wu L."/>
            <person name="Ma J."/>
        </authorList>
    </citation>
    <scope>NUCLEOTIDE SEQUENCE [LARGE SCALE GENOMIC DNA]</scope>
    <source>
        <strain evidence="11">JCM 18324</strain>
    </source>
</reference>
<keyword evidence="4 8" id="KW-0812">Transmembrane</keyword>
<feature type="domain" description="Major facilitator superfamily (MFS) profile" evidence="9">
    <location>
        <begin position="31"/>
        <end position="479"/>
    </location>
</feature>
<dbReference type="PRINTS" id="PR01036">
    <property type="entry name" value="TCRTETB"/>
</dbReference>
<comment type="subcellular location">
    <subcellularLocation>
        <location evidence="1">Cell membrane</location>
        <topology evidence="1">Multi-pass membrane protein</topology>
    </subcellularLocation>
</comment>
<dbReference type="PROSITE" id="PS50850">
    <property type="entry name" value="MFS"/>
    <property type="match status" value="1"/>
</dbReference>
<name>A0ABP9BC08_9ACTN</name>
<keyword evidence="2" id="KW-0813">Transport</keyword>
<keyword evidence="7" id="KW-0046">Antibiotic resistance</keyword>
<dbReference type="EMBL" id="BAABJV010000021">
    <property type="protein sequence ID" value="GAA4793391.1"/>
    <property type="molecule type" value="Genomic_DNA"/>
</dbReference>
<evidence type="ECO:0000259" key="9">
    <source>
        <dbReference type="PROSITE" id="PS50850"/>
    </source>
</evidence>
<dbReference type="PANTHER" id="PTHR42718:SF46">
    <property type="entry name" value="BLR6921 PROTEIN"/>
    <property type="match status" value="1"/>
</dbReference>
<proteinExistence type="predicted"/>
<feature type="transmembrane region" description="Helical" evidence="8">
    <location>
        <begin position="317"/>
        <end position="337"/>
    </location>
</feature>
<comment type="caution">
    <text evidence="10">The sequence shown here is derived from an EMBL/GenBank/DDBJ whole genome shotgun (WGS) entry which is preliminary data.</text>
</comment>
<organism evidence="10 11">
    <name type="scientific">Streptomyces sanyensis</name>
    <dbReference type="NCBI Taxonomy" id="568869"/>
    <lineage>
        <taxon>Bacteria</taxon>
        <taxon>Bacillati</taxon>
        <taxon>Actinomycetota</taxon>
        <taxon>Actinomycetes</taxon>
        <taxon>Kitasatosporales</taxon>
        <taxon>Streptomycetaceae</taxon>
        <taxon>Streptomyces</taxon>
    </lineage>
</organism>
<evidence type="ECO:0000256" key="4">
    <source>
        <dbReference type="ARBA" id="ARBA00022692"/>
    </source>
</evidence>
<feature type="transmembrane region" description="Helical" evidence="8">
    <location>
        <begin position="457"/>
        <end position="476"/>
    </location>
</feature>
<feature type="transmembrane region" description="Helical" evidence="8">
    <location>
        <begin position="250"/>
        <end position="267"/>
    </location>
</feature>
<feature type="transmembrane region" description="Helical" evidence="8">
    <location>
        <begin position="376"/>
        <end position="400"/>
    </location>
</feature>
<feature type="transmembrane region" description="Helical" evidence="8">
    <location>
        <begin position="287"/>
        <end position="311"/>
    </location>
</feature>